<dbReference type="Pfam" id="PF13568">
    <property type="entry name" value="OMP_b-brl_2"/>
    <property type="match status" value="1"/>
</dbReference>
<accession>I4A0G3</accession>
<keyword evidence="4" id="KW-1185">Reference proteome</keyword>
<dbReference type="eggNOG" id="COG3637">
    <property type="taxonomic scope" value="Bacteria"/>
</dbReference>
<dbReference type="STRING" id="867902.Ornrh_1265"/>
<feature type="domain" description="Outer membrane protein beta-barrel" evidence="2">
    <location>
        <begin position="19"/>
        <end position="177"/>
    </location>
</feature>
<proteinExistence type="predicted"/>
<dbReference type="KEGG" id="orh:Ornrh_1265"/>
<gene>
    <name evidence="3" type="ordered locus">Ornrh_1265</name>
</gene>
<evidence type="ECO:0000313" key="4">
    <source>
        <dbReference type="Proteomes" id="UP000006051"/>
    </source>
</evidence>
<evidence type="ECO:0000313" key="3">
    <source>
        <dbReference type="EMBL" id="AFL97447.1"/>
    </source>
</evidence>
<dbReference type="AlphaFoldDB" id="I4A0G3"/>
<protein>
    <recommendedName>
        <fullName evidence="2">Outer membrane protein beta-barrel domain-containing protein</fullName>
    </recommendedName>
</protein>
<dbReference type="GeneID" id="97257925"/>
<sequence>MRKLILTSVVALIGLCSMQAQHLGFGVRGAYNYSSLRGTAATGLSLEGRSGYQVGLFAEVPLLGKWSVQPEVYYSTQGAKNLFNEGDEFKTQNINIPILAKYYIVSGLNVQFGPQISFKTGSDYSFDKARVNQAWKNISSGEMAKGTNFGAVLGLGYRVPVVGLSIDARYTLGLTNVVNDDQTVKEAIKAVGAKDNFKNGIFSVGVGYSF</sequence>
<dbReference type="InterPro" id="IPR025665">
    <property type="entry name" value="Beta-barrel_OMP_2"/>
</dbReference>
<dbReference type="RefSeq" id="WP_014791012.1">
    <property type="nucleotide sequence ID" value="NC_018016.1"/>
</dbReference>
<dbReference type="PATRIC" id="fig|867902.3.peg.1241"/>
<reference evidence="3 4" key="1">
    <citation type="submission" date="2012-06" db="EMBL/GenBank/DDBJ databases">
        <title>The complete genome of Ornithobacterium rhinotracheale DSM 15997.</title>
        <authorList>
            <consortium name="US DOE Joint Genome Institute (JGI-PGF)"/>
            <person name="Lucas S."/>
            <person name="Copeland A."/>
            <person name="Lapidus A."/>
            <person name="Goodwin L."/>
            <person name="Pitluck S."/>
            <person name="Peters L."/>
            <person name="Mikhailova N."/>
            <person name="Teshima H."/>
            <person name="Kyrpides N."/>
            <person name="Mavromatis K."/>
            <person name="Pagani I."/>
            <person name="Ivanova N."/>
            <person name="Ovchinnikova G."/>
            <person name="Zeytun A."/>
            <person name="Detter J.C."/>
            <person name="Han C."/>
            <person name="Land M."/>
            <person name="Hauser L."/>
            <person name="Markowitz V."/>
            <person name="Cheng J.-F."/>
            <person name="Hugenholtz P."/>
            <person name="Woyke T."/>
            <person name="Wu D."/>
            <person name="Lang E."/>
            <person name="Kopitz M."/>
            <person name="Brambilla E."/>
            <person name="Klenk H.-P."/>
            <person name="Eisen J.A."/>
        </authorList>
    </citation>
    <scope>NUCLEOTIDE SEQUENCE [LARGE SCALE GENOMIC DNA]</scope>
    <source>
        <strain evidence="4">ATCC 51463 / DSM 15997 / CCUG 23171 / LMG 9086</strain>
    </source>
</reference>
<organism evidence="3 4">
    <name type="scientific">Ornithobacterium rhinotracheale (strain ATCC 51463 / DSM 15997 / CCUG 23171 / CIP 104009 / LMG 9086)</name>
    <dbReference type="NCBI Taxonomy" id="867902"/>
    <lineage>
        <taxon>Bacteria</taxon>
        <taxon>Pseudomonadati</taxon>
        <taxon>Bacteroidota</taxon>
        <taxon>Flavobacteriia</taxon>
        <taxon>Flavobacteriales</taxon>
        <taxon>Weeksellaceae</taxon>
        <taxon>Ornithobacterium</taxon>
    </lineage>
</organism>
<dbReference type="Proteomes" id="UP000006051">
    <property type="component" value="Chromosome"/>
</dbReference>
<feature type="signal peptide" evidence="1">
    <location>
        <begin position="1"/>
        <end position="22"/>
    </location>
</feature>
<evidence type="ECO:0000256" key="1">
    <source>
        <dbReference type="SAM" id="SignalP"/>
    </source>
</evidence>
<name>I4A0G3_ORNRL</name>
<keyword evidence="1" id="KW-0732">Signal</keyword>
<dbReference type="GeneID" id="71568935"/>
<dbReference type="HOGENOM" id="CLU_082049_4_1_10"/>
<evidence type="ECO:0000259" key="2">
    <source>
        <dbReference type="Pfam" id="PF13568"/>
    </source>
</evidence>
<feature type="chain" id="PRO_5003685222" description="Outer membrane protein beta-barrel domain-containing protein" evidence="1">
    <location>
        <begin position="23"/>
        <end position="210"/>
    </location>
</feature>
<dbReference type="EMBL" id="CP003283">
    <property type="protein sequence ID" value="AFL97447.1"/>
    <property type="molecule type" value="Genomic_DNA"/>
</dbReference>